<proteinExistence type="inferred from homology"/>
<evidence type="ECO:0000259" key="2">
    <source>
        <dbReference type="Pfam" id="PF00582"/>
    </source>
</evidence>
<feature type="domain" description="UspA" evidence="2">
    <location>
        <begin position="42"/>
        <end position="124"/>
    </location>
</feature>
<protein>
    <submittedName>
        <fullName evidence="3">Universal stress protein</fullName>
    </submittedName>
</protein>
<dbReference type="PANTHER" id="PTHR46268:SF6">
    <property type="entry name" value="UNIVERSAL STRESS PROTEIN UP12"/>
    <property type="match status" value="1"/>
</dbReference>
<dbReference type="InterPro" id="IPR006015">
    <property type="entry name" value="Universal_stress_UspA"/>
</dbReference>
<comment type="caution">
    <text evidence="3">The sequence shown here is derived from an EMBL/GenBank/DDBJ whole genome shotgun (WGS) entry which is preliminary data.</text>
</comment>
<accession>A0ABV1KLR3</accession>
<gene>
    <name evidence="3" type="ORF">WIS52_31575</name>
</gene>
<evidence type="ECO:0000313" key="4">
    <source>
        <dbReference type="Proteomes" id="UP001494902"/>
    </source>
</evidence>
<dbReference type="PANTHER" id="PTHR46268">
    <property type="entry name" value="STRESS RESPONSE PROTEIN NHAX"/>
    <property type="match status" value="1"/>
</dbReference>
<dbReference type="InterPro" id="IPR006016">
    <property type="entry name" value="UspA"/>
</dbReference>
<sequence>MSSIVIGWVPAPEGRAALAYAMRESVTRGVPLRVLGAGDGQEDELAADIALARAAAGGDPDVTVEPPPTDGRNPADVLVDVSYDDDVDLLVIGLRRRSPVGKLLMGSTSQRVLLEADCPVVAVKPAVAPAR</sequence>
<dbReference type="Proteomes" id="UP001494902">
    <property type="component" value="Unassembled WGS sequence"/>
</dbReference>
<keyword evidence="4" id="KW-1185">Reference proteome</keyword>
<dbReference type="SUPFAM" id="SSF52402">
    <property type="entry name" value="Adenine nucleotide alpha hydrolases-like"/>
    <property type="match status" value="1"/>
</dbReference>
<organism evidence="3 4">
    <name type="scientific">Pseudonocardia nematodicida</name>
    <dbReference type="NCBI Taxonomy" id="1206997"/>
    <lineage>
        <taxon>Bacteria</taxon>
        <taxon>Bacillati</taxon>
        <taxon>Actinomycetota</taxon>
        <taxon>Actinomycetes</taxon>
        <taxon>Pseudonocardiales</taxon>
        <taxon>Pseudonocardiaceae</taxon>
        <taxon>Pseudonocardia</taxon>
    </lineage>
</organism>
<dbReference type="EMBL" id="JBEDNQ010000021">
    <property type="protein sequence ID" value="MEQ3555028.1"/>
    <property type="molecule type" value="Genomic_DNA"/>
</dbReference>
<evidence type="ECO:0000313" key="3">
    <source>
        <dbReference type="EMBL" id="MEQ3555028.1"/>
    </source>
</evidence>
<reference evidence="3 4" key="1">
    <citation type="submission" date="2024-03" db="EMBL/GenBank/DDBJ databases">
        <title>Draft genome sequence of Pseudonocardia nematodicida JCM 31783.</title>
        <authorList>
            <person name="Butdee W."/>
            <person name="Duangmal K."/>
        </authorList>
    </citation>
    <scope>NUCLEOTIDE SEQUENCE [LARGE SCALE GENOMIC DNA]</scope>
    <source>
        <strain evidence="3 4">JCM 31783</strain>
    </source>
</reference>
<dbReference type="CDD" id="cd00293">
    <property type="entry name" value="USP-like"/>
    <property type="match status" value="1"/>
</dbReference>
<dbReference type="Pfam" id="PF00582">
    <property type="entry name" value="Usp"/>
    <property type="match status" value="1"/>
</dbReference>
<name>A0ABV1KLR3_9PSEU</name>
<evidence type="ECO:0000256" key="1">
    <source>
        <dbReference type="ARBA" id="ARBA00008791"/>
    </source>
</evidence>
<dbReference type="PRINTS" id="PR01438">
    <property type="entry name" value="UNVRSLSTRESS"/>
</dbReference>
<dbReference type="RefSeq" id="WP_349302099.1">
    <property type="nucleotide sequence ID" value="NZ_JBEDNQ010000021.1"/>
</dbReference>
<comment type="similarity">
    <text evidence="1">Belongs to the universal stress protein A family.</text>
</comment>
<dbReference type="Gene3D" id="3.40.50.12370">
    <property type="match status" value="1"/>
</dbReference>